<dbReference type="Proteomes" id="UP001153678">
    <property type="component" value="Unassembled WGS sequence"/>
</dbReference>
<dbReference type="InterPro" id="IPR059179">
    <property type="entry name" value="MLKL-like_MCAfunc"/>
</dbReference>
<dbReference type="EMBL" id="CAMKVN010016178">
    <property type="protein sequence ID" value="CAI2197371.1"/>
    <property type="molecule type" value="Genomic_DNA"/>
</dbReference>
<protein>
    <submittedName>
        <fullName evidence="1">14049_t:CDS:1</fullName>
    </submittedName>
</protein>
<comment type="caution">
    <text evidence="1">The sequence shown here is derived from an EMBL/GenBank/DDBJ whole genome shotgun (WGS) entry which is preliminary data.</text>
</comment>
<dbReference type="OrthoDB" id="2446089at2759"/>
<evidence type="ECO:0000313" key="1">
    <source>
        <dbReference type="EMBL" id="CAI2197371.1"/>
    </source>
</evidence>
<reference evidence="1" key="1">
    <citation type="submission" date="2022-08" db="EMBL/GenBank/DDBJ databases">
        <authorList>
            <person name="Kallberg Y."/>
            <person name="Tangrot J."/>
            <person name="Rosling A."/>
        </authorList>
    </citation>
    <scope>NUCLEOTIDE SEQUENCE</scope>
    <source>
        <strain evidence="1">Wild A</strain>
    </source>
</reference>
<dbReference type="GO" id="GO:0007166">
    <property type="term" value="P:cell surface receptor signaling pathway"/>
    <property type="evidence" value="ECO:0007669"/>
    <property type="project" value="InterPro"/>
</dbReference>
<dbReference type="CDD" id="cd21037">
    <property type="entry name" value="MLKL_NTD"/>
    <property type="match status" value="1"/>
</dbReference>
<feature type="non-terminal residue" evidence="1">
    <location>
        <position position="310"/>
    </location>
</feature>
<sequence length="310" mass="35222">MDNVMILVKAASSEVDKIIEVYDNALYNKRICWVLLNKAQTAETIIKNNYEEKNLFSEDNLQNLVVNLRKIQKFVKEISQLKSSKYNKNIEKDAKDLINETDSIIRDLQFSLMMMDFNICADDDNKDIASEFDDSFKFLQEIDGVITDANKNISEVFENINVLNYTLQLFEKTMNGGSANGVQATPFKKNSVNKSNRMMDTTTEIIEPTSTVKTPSKVAEMTNEFNERGSTDDIQAETKFEISNSIVSEAVSPFKIPFLSFLPIISDLTKLISEIVEVNQKAEHNKDICKMMLDKVQISDTSIRRLSNSG</sequence>
<accession>A0A9W4T9P7</accession>
<dbReference type="AlphaFoldDB" id="A0A9W4T9P7"/>
<dbReference type="Gene3D" id="1.20.930.20">
    <property type="entry name" value="Adaptor protein Cbl, N-terminal domain"/>
    <property type="match status" value="1"/>
</dbReference>
<dbReference type="InterPro" id="IPR036537">
    <property type="entry name" value="Adaptor_Cbl_N_dom_sf"/>
</dbReference>
<gene>
    <name evidence="1" type="ORF">FWILDA_LOCUS18044</name>
</gene>
<keyword evidence="2" id="KW-1185">Reference proteome</keyword>
<organism evidence="1 2">
    <name type="scientific">Funneliformis geosporum</name>
    <dbReference type="NCBI Taxonomy" id="1117311"/>
    <lineage>
        <taxon>Eukaryota</taxon>
        <taxon>Fungi</taxon>
        <taxon>Fungi incertae sedis</taxon>
        <taxon>Mucoromycota</taxon>
        <taxon>Glomeromycotina</taxon>
        <taxon>Glomeromycetes</taxon>
        <taxon>Glomerales</taxon>
        <taxon>Glomeraceae</taxon>
        <taxon>Funneliformis</taxon>
    </lineage>
</organism>
<name>A0A9W4T9P7_9GLOM</name>
<proteinExistence type="predicted"/>
<evidence type="ECO:0000313" key="2">
    <source>
        <dbReference type="Proteomes" id="UP001153678"/>
    </source>
</evidence>